<accession>A0A0L0HG84</accession>
<dbReference type="EMBL" id="KQ257457">
    <property type="protein sequence ID" value="KNC99823.1"/>
    <property type="molecule type" value="Genomic_DNA"/>
</dbReference>
<dbReference type="GO" id="GO:0046872">
    <property type="term" value="F:metal ion binding"/>
    <property type="evidence" value="ECO:0007669"/>
    <property type="project" value="UniProtKB-KW"/>
</dbReference>
<feature type="binding site" evidence="6">
    <location>
        <position position="207"/>
    </location>
    <ligand>
        <name>Ca(2+)</name>
        <dbReference type="ChEBI" id="CHEBI:29108"/>
        <label>1</label>
        <note>catalytic</note>
    </ligand>
</feature>
<dbReference type="InParanoid" id="A0A0L0HG84"/>
<evidence type="ECO:0008006" key="10">
    <source>
        <dbReference type="Google" id="ProtNLM"/>
    </source>
</evidence>
<feature type="binding site" evidence="6">
    <location>
        <position position="311"/>
    </location>
    <ligand>
        <name>Ca(2+)</name>
        <dbReference type="ChEBI" id="CHEBI:29108"/>
        <label>1</label>
        <note>catalytic</note>
    </ligand>
</feature>
<dbReference type="SUPFAM" id="SSF63829">
    <property type="entry name" value="Calcium-dependent phosphotriesterase"/>
    <property type="match status" value="1"/>
</dbReference>
<keyword evidence="7" id="KW-0472">Membrane</keyword>
<gene>
    <name evidence="8" type="ORF">SPPG_05197</name>
</gene>
<feature type="transmembrane region" description="Helical" evidence="7">
    <location>
        <begin position="24"/>
        <end position="44"/>
    </location>
</feature>
<feature type="active site" description="Proton acceptor" evidence="5">
    <location>
        <position position="152"/>
    </location>
</feature>
<protein>
    <recommendedName>
        <fullName evidence="10">Arylesterase</fullName>
    </recommendedName>
</protein>
<evidence type="ECO:0000256" key="5">
    <source>
        <dbReference type="PIRSR" id="PIRSR602640-1"/>
    </source>
</evidence>
<keyword evidence="7" id="KW-1133">Transmembrane helix</keyword>
<dbReference type="Pfam" id="PF01731">
    <property type="entry name" value="Arylesterase"/>
    <property type="match status" value="1"/>
</dbReference>
<dbReference type="PANTHER" id="PTHR11799:SF12">
    <property type="entry name" value="PARAOXONASE-RELATED"/>
    <property type="match status" value="1"/>
</dbReference>
<keyword evidence="2" id="KW-0378">Hydrolase</keyword>
<feature type="binding site" evidence="6">
    <location>
        <position position="87"/>
    </location>
    <ligand>
        <name>Ca(2+)</name>
        <dbReference type="ChEBI" id="CHEBI:29108"/>
        <label>1</label>
        <note>catalytic</note>
    </ligand>
</feature>
<dbReference type="OrthoDB" id="5307922at2759"/>
<keyword evidence="7" id="KW-0812">Transmembrane</keyword>
<evidence type="ECO:0000256" key="2">
    <source>
        <dbReference type="ARBA" id="ARBA00022801"/>
    </source>
</evidence>
<dbReference type="InterPro" id="IPR011042">
    <property type="entry name" value="6-blade_b-propeller_TolB-like"/>
</dbReference>
<dbReference type="Gene3D" id="2.120.10.30">
    <property type="entry name" value="TolB, C-terminal domain"/>
    <property type="match status" value="1"/>
</dbReference>
<dbReference type="PANTHER" id="PTHR11799">
    <property type="entry name" value="PARAOXONASE"/>
    <property type="match status" value="1"/>
</dbReference>
<name>A0A0L0HG84_SPIPD</name>
<dbReference type="InterPro" id="IPR002640">
    <property type="entry name" value="Arylesterase"/>
</dbReference>
<dbReference type="GO" id="GO:0004064">
    <property type="term" value="F:arylesterase activity"/>
    <property type="evidence" value="ECO:0007669"/>
    <property type="project" value="InterPro"/>
</dbReference>
<evidence type="ECO:0000313" key="8">
    <source>
        <dbReference type="EMBL" id="KNC99823.1"/>
    </source>
</evidence>
<evidence type="ECO:0000256" key="4">
    <source>
        <dbReference type="ARBA" id="ARBA00023180"/>
    </source>
</evidence>
<dbReference type="RefSeq" id="XP_016607863.1">
    <property type="nucleotide sequence ID" value="XM_016753421.1"/>
</dbReference>
<feature type="binding site" evidence="6">
    <location>
        <position position="310"/>
    </location>
    <ligand>
        <name>Ca(2+)</name>
        <dbReference type="ChEBI" id="CHEBI:29108"/>
        <label>1</label>
        <note>catalytic</note>
    </ligand>
</feature>
<evidence type="ECO:0000313" key="9">
    <source>
        <dbReference type="Proteomes" id="UP000053201"/>
    </source>
</evidence>
<keyword evidence="6" id="KW-0479">Metal-binding</keyword>
<proteinExistence type="inferred from homology"/>
<comment type="similarity">
    <text evidence="1">Belongs to the paraoxonase family.</text>
</comment>
<keyword evidence="6" id="KW-0106">Calcium</keyword>
<dbReference type="VEuPathDB" id="FungiDB:SPPG_05197"/>
<reference evidence="8 9" key="1">
    <citation type="submission" date="2009-08" db="EMBL/GenBank/DDBJ databases">
        <title>The Genome Sequence of Spizellomyces punctatus strain DAOM BR117.</title>
        <authorList>
            <consortium name="The Broad Institute Genome Sequencing Platform"/>
            <person name="Russ C."/>
            <person name="Cuomo C."/>
            <person name="Shea T."/>
            <person name="Young S.K."/>
            <person name="Zeng Q."/>
            <person name="Koehrsen M."/>
            <person name="Haas B."/>
            <person name="Borodovsky M."/>
            <person name="Guigo R."/>
            <person name="Alvarado L."/>
            <person name="Berlin A."/>
            <person name="Bochicchio J."/>
            <person name="Borenstein D."/>
            <person name="Chapman S."/>
            <person name="Chen Z."/>
            <person name="Engels R."/>
            <person name="Freedman E."/>
            <person name="Gellesch M."/>
            <person name="Goldberg J."/>
            <person name="Griggs A."/>
            <person name="Gujja S."/>
            <person name="Heiman D."/>
            <person name="Hepburn T."/>
            <person name="Howarth C."/>
            <person name="Jen D."/>
            <person name="Larson L."/>
            <person name="Lewis B."/>
            <person name="Mehta T."/>
            <person name="Park D."/>
            <person name="Pearson M."/>
            <person name="Roberts A."/>
            <person name="Saif S."/>
            <person name="Shenoy N."/>
            <person name="Sisk P."/>
            <person name="Stolte C."/>
            <person name="Sykes S."/>
            <person name="Thomson T."/>
            <person name="Walk T."/>
            <person name="White J."/>
            <person name="Yandava C."/>
            <person name="Burger G."/>
            <person name="Gray M.W."/>
            <person name="Holland P.W.H."/>
            <person name="King N."/>
            <person name="Lang F.B.F."/>
            <person name="Roger A.J."/>
            <person name="Ruiz-Trillo I."/>
            <person name="Lander E."/>
            <person name="Nusbaum C."/>
        </authorList>
    </citation>
    <scope>NUCLEOTIDE SEQUENCE [LARGE SCALE GENOMIC DNA]</scope>
    <source>
        <strain evidence="8 9">DAOM BR117</strain>
    </source>
</reference>
<dbReference type="GeneID" id="27688591"/>
<evidence type="ECO:0000256" key="6">
    <source>
        <dbReference type="PIRSR" id="PIRSR602640-2"/>
    </source>
</evidence>
<keyword evidence="4" id="KW-0325">Glycoprotein</keyword>
<dbReference type="Proteomes" id="UP000053201">
    <property type="component" value="Unassembled WGS sequence"/>
</dbReference>
<dbReference type="AlphaFoldDB" id="A0A0L0HG84"/>
<dbReference type="OMA" id="CEDMWLH"/>
<comment type="cofactor">
    <cofactor evidence="6">
        <name>Ca(2+)</name>
        <dbReference type="ChEBI" id="CHEBI:29108"/>
    </cofactor>
    <text evidence="6">Binds 2 calcium ions per subunit.</text>
</comment>
<evidence type="ECO:0000256" key="1">
    <source>
        <dbReference type="ARBA" id="ARBA00008595"/>
    </source>
</evidence>
<keyword evidence="3" id="KW-1015">Disulfide bond</keyword>
<feature type="binding site" evidence="6">
    <location>
        <position position="263"/>
    </location>
    <ligand>
        <name>Ca(2+)</name>
        <dbReference type="ChEBI" id="CHEBI:29108"/>
        <label>1</label>
        <note>catalytic</note>
    </ligand>
</feature>
<organism evidence="8 9">
    <name type="scientific">Spizellomyces punctatus (strain DAOM BR117)</name>
    <dbReference type="NCBI Taxonomy" id="645134"/>
    <lineage>
        <taxon>Eukaryota</taxon>
        <taxon>Fungi</taxon>
        <taxon>Fungi incertae sedis</taxon>
        <taxon>Chytridiomycota</taxon>
        <taxon>Chytridiomycota incertae sedis</taxon>
        <taxon>Chytridiomycetes</taxon>
        <taxon>Spizellomycetales</taxon>
        <taxon>Spizellomycetaceae</taxon>
        <taxon>Spizellomyces</taxon>
    </lineage>
</organism>
<sequence length="411" mass="45406">MSHGTTHRNAKQPTARTAQKPKSIFGNLFGWSLVVGLLAVVNYYQQPFAGAVENITEYAGLCGWNPPDPNVGLTGYQRIDGPIGCEDIVIHHKTGLAFMPCSSVEGRQSFFPPLAHFGEEKETTEPVYVYDIKKKSVKRLTLKGFPHELHTHGVGLWQDPADSSSIYLFFINHRPSGSVVEIFTHELGTDVLNHIETVSHPLILTPNDIVPIGPRTFYVSNDHHFRKGAWRVFEDFTRRPWSTIVLWNEGKAKIVAKGIRGSNGLAISPDEQFLYNDAVIGAELQVYKILRDDGYALQLLDTVKTGFLNDNIAVDPVSGDLYITGHTHALKFFDHVGDTNKPSPSRVVRVYRSFNTSTQSDEWKVETIVSDDGGIISGATIAAVDPATNITLIGGLFTPVVEIRGLVKSSR</sequence>
<keyword evidence="9" id="KW-1185">Reference proteome</keyword>
<dbReference type="InterPro" id="IPR051288">
    <property type="entry name" value="Serum_paraoxonase/arylesterase"/>
</dbReference>
<evidence type="ECO:0000256" key="3">
    <source>
        <dbReference type="ARBA" id="ARBA00023157"/>
    </source>
</evidence>
<dbReference type="eggNOG" id="ENOG502QUCT">
    <property type="taxonomic scope" value="Eukaryota"/>
</dbReference>
<evidence type="ECO:0000256" key="7">
    <source>
        <dbReference type="SAM" id="Phobius"/>
    </source>
</evidence>
<feature type="binding site" evidence="6">
    <location>
        <position position="208"/>
    </location>
    <ligand>
        <name>Ca(2+)</name>
        <dbReference type="ChEBI" id="CHEBI:29108"/>
        <label>1</label>
        <note>catalytic</note>
    </ligand>
</feature>